<evidence type="ECO:0000256" key="8">
    <source>
        <dbReference type="SAM" id="MobiDB-lite"/>
    </source>
</evidence>
<evidence type="ECO:0000256" key="1">
    <source>
        <dbReference type="ARBA" id="ARBA00004123"/>
    </source>
</evidence>
<keyword evidence="5" id="KW-0159">Chromosome partition</keyword>
<feature type="compositionally biased region" description="Low complexity" evidence="8">
    <location>
        <begin position="784"/>
        <end position="798"/>
    </location>
</feature>
<gene>
    <name evidence="10" type="ORF">K402DRAFT_388240</name>
</gene>
<sequence length="1245" mass="136637">MATVRAKVPVGSAEWFFDERTQANALVDEEVEEFGYSVRNETDWLNEHMAEIFNSNQLNVTDIFKTPGKLRGKTPRTARKKNALEVRAPLTDIFAPNPQAGPSPAQRTPFYKQVVQFQVAKDADQENRSPSREMFSGMGKNTDSGYHGMTEDEMEIEPPVERASVPIANEATPNDVEPRVPTEPAAPVQRGPSNDRRSPSDSFVSANEEIDDKNHQANNADKEVDAATVPDDEADALKTSAPVEAATAVDAEHTAEDADLPDEDVNDHMDVDGIQSPSEVSSPVKPLLRKSSLTFSSLPAREPLAKRSMGARTSRTSQLDQAKFSGVGQSSQLGRFTGGKSLGGSQSAIQPDEDVDMDEDDVFRPTLSRLESDTTKIHNKTSTQRLHDRINMLGQSKEPRSPKPLPSNSQASQPAYPVLPNFTKSVSADDDIGPKPPPKDLPREKAAIPVDLEDEEDDWIAPIKPTGALTRPQLMKNHSADAMEDVRSKTGNSGVSSAFHAPQQPSPERGSSPVRPGFGHVKSISASVITSPTKAGMAPEQLHQKAISVSNPDFVATIGSTTPAGSPSNKRYLEHPLSASKAKLYSVFKSAKGIFASSAGVSAEARMEALSHAGPARHPDEMFSPNPDVHPTPAMYPNLDSSFAPNSPGKAQDGRRTRSSSEREQKKKMREAEQNERTHDQLEKARQVEREKAAMKSLNKVRPVATASPSPRKEVEKPMASDGEAAEEDSMPPPPPPKSMLPTANSREPRETRKLLVKPSKETLAKNKPASVPIKLRSQMMGHAQPSNAALAASLSESLPPPALAKAIQNKASNQSLHSVPSSSSMKSHASSQNARPKALEAAIKKKAEDEKAAQRKAEQKREMEQKRAAKQEEARKVEQQKKEAEQQKRAAEQQRIQEAKKAAQRQAQAQEARRLEQQRKEASRPGSRQANDLAHASHQERAQGGLGQPRVDMINTKIISRVNQELTRAPPPINPVKPPKRMFQPDDDELSQSRPAIQRTGPSFQQLDGKRRKTNEEPEESEQPRRSVMAPPIRQSNIRKETNKFTHGFMAAPAGPSHASSSMFKSTVTSQHLQQQGKVGHPNDLAKMAHGRIPFNDAPNPPAVPSVQHGQHKTPGRQAPAHAAKSSPHYQPGETIALPEIATDSEDEDSDNEFAAPDWVNSPALREQLSQQQLVDPQDIFGPIPPLQMEEIFKNKERQKKFRDRTSSANWNGADRLTEEERKRDREGRERMMKEGGWTFQNGS</sequence>
<keyword evidence="6" id="KW-0206">Cytoskeleton</keyword>
<dbReference type="PANTHER" id="PTHR13142:SF1">
    <property type="entry name" value="INNER CENTROMERE PROTEIN"/>
    <property type="match status" value="1"/>
</dbReference>
<dbReference type="Pfam" id="PF03941">
    <property type="entry name" value="INCENP_ARK-bind"/>
    <property type="match status" value="1"/>
</dbReference>
<protein>
    <recommendedName>
        <fullName evidence="9">Inner centromere protein ARK-binding domain-containing protein</fullName>
    </recommendedName>
</protein>
<feature type="region of interest" description="Disordered" evidence="8">
    <location>
        <begin position="121"/>
        <end position="150"/>
    </location>
</feature>
<dbReference type="GO" id="GO:0005634">
    <property type="term" value="C:nucleus"/>
    <property type="evidence" value="ECO:0007669"/>
    <property type="project" value="UniProtKB-SubCell"/>
</dbReference>
<feature type="compositionally biased region" description="Polar residues" evidence="8">
    <location>
        <begin position="1064"/>
        <end position="1078"/>
    </location>
</feature>
<feature type="compositionally biased region" description="Basic and acidic residues" evidence="8">
    <location>
        <begin position="843"/>
        <end position="902"/>
    </location>
</feature>
<evidence type="ECO:0000256" key="5">
    <source>
        <dbReference type="ARBA" id="ARBA00022829"/>
    </source>
</evidence>
<evidence type="ECO:0000313" key="10">
    <source>
        <dbReference type="EMBL" id="KAF1992595.1"/>
    </source>
</evidence>
<dbReference type="GO" id="GO:0005819">
    <property type="term" value="C:spindle"/>
    <property type="evidence" value="ECO:0007669"/>
    <property type="project" value="UniProtKB-SubCell"/>
</dbReference>
<feature type="compositionally biased region" description="Polar residues" evidence="8">
    <location>
        <begin position="958"/>
        <end position="967"/>
    </location>
</feature>
<feature type="compositionally biased region" description="Basic and acidic residues" evidence="8">
    <location>
        <begin position="478"/>
        <end position="488"/>
    </location>
</feature>
<accession>A0A6G1HHG0</accession>
<evidence type="ECO:0000256" key="2">
    <source>
        <dbReference type="ARBA" id="ARBA00004186"/>
    </source>
</evidence>
<evidence type="ECO:0000259" key="9">
    <source>
        <dbReference type="Pfam" id="PF03941"/>
    </source>
</evidence>
<feature type="compositionally biased region" description="Basic and acidic residues" evidence="8">
    <location>
        <begin position="1217"/>
        <end position="1235"/>
    </location>
</feature>
<evidence type="ECO:0000256" key="6">
    <source>
        <dbReference type="ARBA" id="ARBA00023212"/>
    </source>
</evidence>
<keyword evidence="11" id="KW-1185">Reference proteome</keyword>
<proteinExistence type="inferred from homology"/>
<dbReference type="PANTHER" id="PTHR13142">
    <property type="entry name" value="INNER CENTROMERE PROTEIN"/>
    <property type="match status" value="1"/>
</dbReference>
<dbReference type="EMBL" id="ML977137">
    <property type="protein sequence ID" value="KAF1992595.1"/>
    <property type="molecule type" value="Genomic_DNA"/>
</dbReference>
<feature type="compositionally biased region" description="Basic and acidic residues" evidence="8">
    <location>
        <begin position="437"/>
        <end position="446"/>
    </location>
</feature>
<feature type="compositionally biased region" description="Polar residues" evidence="8">
    <location>
        <begin position="311"/>
        <end position="320"/>
    </location>
</feature>
<feature type="compositionally biased region" description="Polar residues" evidence="8">
    <location>
        <begin position="993"/>
        <end position="1007"/>
    </location>
</feature>
<feature type="compositionally biased region" description="Low complexity" evidence="8">
    <location>
        <begin position="813"/>
        <end position="832"/>
    </location>
</feature>
<dbReference type="OrthoDB" id="6123at2759"/>
<dbReference type="AlphaFoldDB" id="A0A6G1HHG0"/>
<evidence type="ECO:0000256" key="3">
    <source>
        <dbReference type="ARBA" id="ARBA00010042"/>
    </source>
</evidence>
<feature type="compositionally biased region" description="Basic and acidic residues" evidence="8">
    <location>
        <begin position="121"/>
        <end position="131"/>
    </location>
</feature>
<feature type="compositionally biased region" description="Low complexity" evidence="8">
    <location>
        <begin position="1052"/>
        <end position="1063"/>
    </location>
</feature>
<reference evidence="10" key="1">
    <citation type="journal article" date="2020" name="Stud. Mycol.">
        <title>101 Dothideomycetes genomes: a test case for predicting lifestyles and emergence of pathogens.</title>
        <authorList>
            <person name="Haridas S."/>
            <person name="Albert R."/>
            <person name="Binder M."/>
            <person name="Bloem J."/>
            <person name="Labutti K."/>
            <person name="Salamov A."/>
            <person name="Andreopoulos B."/>
            <person name="Baker S."/>
            <person name="Barry K."/>
            <person name="Bills G."/>
            <person name="Bluhm B."/>
            <person name="Cannon C."/>
            <person name="Castanera R."/>
            <person name="Culley D."/>
            <person name="Daum C."/>
            <person name="Ezra D."/>
            <person name="Gonzalez J."/>
            <person name="Henrissat B."/>
            <person name="Kuo A."/>
            <person name="Liang C."/>
            <person name="Lipzen A."/>
            <person name="Lutzoni F."/>
            <person name="Magnuson J."/>
            <person name="Mondo S."/>
            <person name="Nolan M."/>
            <person name="Ohm R."/>
            <person name="Pangilinan J."/>
            <person name="Park H.-J."/>
            <person name="Ramirez L."/>
            <person name="Alfaro M."/>
            <person name="Sun H."/>
            <person name="Tritt A."/>
            <person name="Yoshinaga Y."/>
            <person name="Zwiers L.-H."/>
            <person name="Turgeon B."/>
            <person name="Goodwin S."/>
            <person name="Spatafora J."/>
            <person name="Crous P."/>
            <person name="Grigoriev I."/>
        </authorList>
    </citation>
    <scope>NUCLEOTIDE SEQUENCE</scope>
    <source>
        <strain evidence="10">CBS 113979</strain>
    </source>
</reference>
<name>A0A6G1HHG0_9PEZI</name>
<feature type="compositionally biased region" description="Basic and acidic residues" evidence="8">
    <location>
        <begin position="747"/>
        <end position="765"/>
    </location>
</feature>
<keyword evidence="4" id="KW-0963">Cytoplasm</keyword>
<feature type="compositionally biased region" description="Basic and acidic residues" evidence="8">
    <location>
        <begin position="912"/>
        <end position="924"/>
    </location>
</feature>
<evidence type="ECO:0000256" key="7">
    <source>
        <dbReference type="ARBA" id="ARBA00023242"/>
    </source>
</evidence>
<feature type="region of interest" description="Disordered" evidence="8">
    <location>
        <begin position="1199"/>
        <end position="1245"/>
    </location>
</feature>
<feature type="domain" description="Inner centromere protein ARK-binding" evidence="9">
    <location>
        <begin position="1141"/>
        <end position="1194"/>
    </location>
</feature>
<evidence type="ECO:0000256" key="4">
    <source>
        <dbReference type="ARBA" id="ARBA00022490"/>
    </source>
</evidence>
<keyword evidence="7" id="KW-0539">Nucleus</keyword>
<feature type="compositionally biased region" description="Basic and acidic residues" evidence="8">
    <location>
        <begin position="212"/>
        <end position="225"/>
    </location>
</feature>
<feature type="region of interest" description="Disordered" evidence="8">
    <location>
        <begin position="604"/>
        <end position="1173"/>
    </location>
</feature>
<feature type="region of interest" description="Disordered" evidence="8">
    <location>
        <begin position="170"/>
        <end position="519"/>
    </location>
</feature>
<evidence type="ECO:0000313" key="11">
    <source>
        <dbReference type="Proteomes" id="UP000800041"/>
    </source>
</evidence>
<feature type="compositionally biased region" description="Acidic residues" evidence="8">
    <location>
        <begin position="351"/>
        <end position="361"/>
    </location>
</feature>
<dbReference type="GO" id="GO:0007059">
    <property type="term" value="P:chromosome segregation"/>
    <property type="evidence" value="ECO:0007669"/>
    <property type="project" value="UniProtKB-KW"/>
</dbReference>
<dbReference type="Proteomes" id="UP000800041">
    <property type="component" value="Unassembled WGS sequence"/>
</dbReference>
<comment type="subcellular location">
    <subcellularLocation>
        <location evidence="2">Cytoplasm</location>
        <location evidence="2">Cytoskeleton</location>
        <location evidence="2">Spindle</location>
    </subcellularLocation>
    <subcellularLocation>
        <location evidence="1">Nucleus</location>
    </subcellularLocation>
</comment>
<organism evidence="10 11">
    <name type="scientific">Aulographum hederae CBS 113979</name>
    <dbReference type="NCBI Taxonomy" id="1176131"/>
    <lineage>
        <taxon>Eukaryota</taxon>
        <taxon>Fungi</taxon>
        <taxon>Dikarya</taxon>
        <taxon>Ascomycota</taxon>
        <taxon>Pezizomycotina</taxon>
        <taxon>Dothideomycetes</taxon>
        <taxon>Pleosporomycetidae</taxon>
        <taxon>Aulographales</taxon>
        <taxon>Aulographaceae</taxon>
    </lineage>
</organism>
<comment type="similarity">
    <text evidence="3">Belongs to the INCENP family.</text>
</comment>
<dbReference type="InterPro" id="IPR005635">
    <property type="entry name" value="Inner_centromere_prot_ARK-bd"/>
</dbReference>
<feature type="compositionally biased region" description="Basic and acidic residues" evidence="8">
    <location>
        <begin position="652"/>
        <end position="694"/>
    </location>
</feature>
<feature type="compositionally biased region" description="Acidic residues" evidence="8">
    <location>
        <begin position="1144"/>
        <end position="1153"/>
    </location>
</feature>